<dbReference type="EC" id="3.3.2.2" evidence="6"/>
<proteinExistence type="inferred from homology"/>
<keyword evidence="10" id="KW-1185">Reference proteome</keyword>
<evidence type="ECO:0000256" key="6">
    <source>
        <dbReference type="ARBA" id="ARBA00035673"/>
    </source>
</evidence>
<comment type="catalytic activity">
    <reaction evidence="8">
        <text>a 1-O-(1Z-alkenyl)-sn-glycero-3-phosphocholine + H2O = a 2,3-saturated aldehyde + sn-glycerol 3-phosphocholine</text>
        <dbReference type="Rhea" id="RHEA:22544"/>
        <dbReference type="ChEBI" id="CHEBI:15377"/>
        <dbReference type="ChEBI" id="CHEBI:16870"/>
        <dbReference type="ChEBI" id="CHEBI:73359"/>
        <dbReference type="ChEBI" id="CHEBI:77287"/>
        <dbReference type="EC" id="3.3.2.2"/>
    </reaction>
</comment>
<dbReference type="PANTHER" id="PTHR31885:SF6">
    <property type="entry name" value="GH04784P"/>
    <property type="match status" value="1"/>
</dbReference>
<gene>
    <name evidence="11" type="primary">LOC116945615</name>
</gene>
<evidence type="ECO:0000256" key="5">
    <source>
        <dbReference type="ARBA" id="ARBA00023136"/>
    </source>
</evidence>
<evidence type="ECO:0000313" key="11">
    <source>
        <dbReference type="RefSeq" id="XP_032815986.1"/>
    </source>
</evidence>
<reference evidence="11" key="1">
    <citation type="submission" date="2025-08" db="UniProtKB">
        <authorList>
            <consortium name="RefSeq"/>
        </authorList>
    </citation>
    <scope>IDENTIFICATION</scope>
    <source>
        <tissue evidence="11">Sperm</tissue>
    </source>
</reference>
<dbReference type="PANTHER" id="PTHR31885">
    <property type="entry name" value="GH04784P"/>
    <property type="match status" value="1"/>
</dbReference>
<dbReference type="GO" id="GO:0047408">
    <property type="term" value="F:alkenylglycerophosphocholine hydrolase activity"/>
    <property type="evidence" value="ECO:0007669"/>
    <property type="project" value="UniProtKB-EC"/>
</dbReference>
<comment type="catalytic activity">
    <reaction evidence="7">
        <text>a 1-O-(1Z-alkenyl)-sn-glycero-3-phosphoethanolamine + H2O = a 2,3-saturated aldehyde + sn-glycero-3-phosphoethanolamine</text>
        <dbReference type="Rhea" id="RHEA:16905"/>
        <dbReference type="ChEBI" id="CHEBI:15377"/>
        <dbReference type="ChEBI" id="CHEBI:73359"/>
        <dbReference type="ChEBI" id="CHEBI:77288"/>
        <dbReference type="ChEBI" id="CHEBI:143890"/>
        <dbReference type="EC" id="3.3.2.2"/>
    </reaction>
</comment>
<keyword evidence="5 9" id="KW-0472">Membrane</keyword>
<feature type="transmembrane region" description="Helical" evidence="9">
    <location>
        <begin position="90"/>
        <end position="108"/>
    </location>
</feature>
<feature type="transmembrane region" description="Helical" evidence="9">
    <location>
        <begin position="65"/>
        <end position="84"/>
    </location>
</feature>
<dbReference type="InterPro" id="IPR012506">
    <property type="entry name" value="TMEM86B-like"/>
</dbReference>
<evidence type="ECO:0000256" key="7">
    <source>
        <dbReference type="ARBA" id="ARBA00049458"/>
    </source>
</evidence>
<dbReference type="KEGG" id="pmrn:116945615"/>
<evidence type="ECO:0000256" key="1">
    <source>
        <dbReference type="ARBA" id="ARBA00004141"/>
    </source>
</evidence>
<evidence type="ECO:0000256" key="9">
    <source>
        <dbReference type="SAM" id="Phobius"/>
    </source>
</evidence>
<dbReference type="Pfam" id="PF07947">
    <property type="entry name" value="YhhN"/>
    <property type="match status" value="1"/>
</dbReference>
<protein>
    <recommendedName>
        <fullName evidence="6">lysoplasmalogenase</fullName>
        <ecNumber evidence="6">3.3.2.2</ecNumber>
    </recommendedName>
</protein>
<keyword evidence="3 9" id="KW-0812">Transmembrane</keyword>
<accession>A0AAJ7TFM7</accession>
<organism evidence="10 11">
    <name type="scientific">Petromyzon marinus</name>
    <name type="common">Sea lamprey</name>
    <dbReference type="NCBI Taxonomy" id="7757"/>
    <lineage>
        <taxon>Eukaryota</taxon>
        <taxon>Metazoa</taxon>
        <taxon>Chordata</taxon>
        <taxon>Craniata</taxon>
        <taxon>Vertebrata</taxon>
        <taxon>Cyclostomata</taxon>
        <taxon>Hyperoartia</taxon>
        <taxon>Petromyzontiformes</taxon>
        <taxon>Petromyzontidae</taxon>
        <taxon>Petromyzon</taxon>
    </lineage>
</organism>
<name>A0AAJ7TFM7_PETMA</name>
<evidence type="ECO:0000256" key="4">
    <source>
        <dbReference type="ARBA" id="ARBA00022989"/>
    </source>
</evidence>
<evidence type="ECO:0000313" key="10">
    <source>
        <dbReference type="Proteomes" id="UP001318040"/>
    </source>
</evidence>
<dbReference type="RefSeq" id="XP_032815986.1">
    <property type="nucleotide sequence ID" value="XM_032960095.1"/>
</dbReference>
<evidence type="ECO:0000256" key="3">
    <source>
        <dbReference type="ARBA" id="ARBA00022692"/>
    </source>
</evidence>
<comment type="similarity">
    <text evidence="2">Belongs to the TMEM86 family.</text>
</comment>
<dbReference type="Proteomes" id="UP001318040">
    <property type="component" value="Chromosome 24"/>
</dbReference>
<dbReference type="AlphaFoldDB" id="A0AAJ7TFM7"/>
<keyword evidence="4 9" id="KW-1133">Transmembrane helix</keyword>
<comment type="subcellular location">
    <subcellularLocation>
        <location evidence="1">Membrane</location>
        <topology evidence="1">Multi-pass membrane protein</topology>
    </subcellularLocation>
</comment>
<dbReference type="GO" id="GO:0016020">
    <property type="term" value="C:membrane"/>
    <property type="evidence" value="ECO:0007669"/>
    <property type="project" value="UniProtKB-SubCell"/>
</dbReference>
<sequence>MALVPFARQRGGPAGGRCIALGLAASVVGDVCLFYKDSYFLHGVLAFGLAHCCYTKAFGLRGDHLALGLVMLCCALAAFAFLYPGVRDDAVLAPAILAYSLLIFTMAWRASARLFRGPGWGACELSGALGAALFVVSDLTLATNRFRFAVPHAALVTHATYYAAQQLIALSVKREPLTGKQWKLP</sequence>
<evidence type="ECO:0000256" key="2">
    <source>
        <dbReference type="ARBA" id="ARBA00007375"/>
    </source>
</evidence>
<evidence type="ECO:0000256" key="8">
    <source>
        <dbReference type="ARBA" id="ARBA00049560"/>
    </source>
</evidence>